<dbReference type="InterPro" id="IPR045510">
    <property type="entry name" value="DUF6481"/>
</dbReference>
<dbReference type="Proteomes" id="UP001242480">
    <property type="component" value="Unassembled WGS sequence"/>
</dbReference>
<name>A0ABU0J443_9HYPH</name>
<gene>
    <name evidence="3" type="ORF">QO011_002052</name>
</gene>
<protein>
    <submittedName>
        <fullName evidence="3">Flagellar biosynthesis/type III secretory pathway protein FliH</fullName>
    </submittedName>
</protein>
<keyword evidence="1" id="KW-0175">Coiled coil</keyword>
<dbReference type="RefSeq" id="WP_307271162.1">
    <property type="nucleotide sequence ID" value="NZ_JAUSVX010000003.1"/>
</dbReference>
<organism evidence="3 4">
    <name type="scientific">Labrys wisconsinensis</name>
    <dbReference type="NCBI Taxonomy" id="425677"/>
    <lineage>
        <taxon>Bacteria</taxon>
        <taxon>Pseudomonadati</taxon>
        <taxon>Pseudomonadota</taxon>
        <taxon>Alphaproteobacteria</taxon>
        <taxon>Hyphomicrobiales</taxon>
        <taxon>Xanthobacteraceae</taxon>
        <taxon>Labrys</taxon>
    </lineage>
</organism>
<feature type="coiled-coil region" evidence="1">
    <location>
        <begin position="51"/>
        <end position="103"/>
    </location>
</feature>
<keyword evidence="3" id="KW-0282">Flagellum</keyword>
<dbReference type="Pfam" id="PF20089">
    <property type="entry name" value="DUF6481"/>
    <property type="match status" value="1"/>
</dbReference>
<keyword evidence="3" id="KW-0969">Cilium</keyword>
<reference evidence="3 4" key="1">
    <citation type="submission" date="2023-07" db="EMBL/GenBank/DDBJ databases">
        <title>Genomic Encyclopedia of Type Strains, Phase IV (KMG-IV): sequencing the most valuable type-strain genomes for metagenomic binning, comparative biology and taxonomic classification.</title>
        <authorList>
            <person name="Goeker M."/>
        </authorList>
    </citation>
    <scope>NUCLEOTIDE SEQUENCE [LARGE SCALE GENOMIC DNA]</scope>
    <source>
        <strain evidence="3 4">DSM 19619</strain>
    </source>
</reference>
<proteinExistence type="predicted"/>
<evidence type="ECO:0000313" key="4">
    <source>
        <dbReference type="Proteomes" id="UP001242480"/>
    </source>
</evidence>
<keyword evidence="3" id="KW-0966">Cell projection</keyword>
<accession>A0ABU0J443</accession>
<sequence length="124" mass="14215">MSIYKDRSFVERRSTAEDAKKAQLDKFRAKLTQEDPAAAERRAARQAVVAAREARQAERDAARRIREAEEAAERAAREEAERIEAAAREAARQAEEAAREKARPKQIFRDFVAYAERRATANRR</sequence>
<dbReference type="EMBL" id="JAUSVX010000003">
    <property type="protein sequence ID" value="MDQ0469041.1"/>
    <property type="molecule type" value="Genomic_DNA"/>
</dbReference>
<evidence type="ECO:0000313" key="3">
    <source>
        <dbReference type="EMBL" id="MDQ0469041.1"/>
    </source>
</evidence>
<feature type="region of interest" description="Disordered" evidence="2">
    <location>
        <begin position="1"/>
        <end position="20"/>
    </location>
</feature>
<evidence type="ECO:0000256" key="1">
    <source>
        <dbReference type="SAM" id="Coils"/>
    </source>
</evidence>
<keyword evidence="4" id="KW-1185">Reference proteome</keyword>
<evidence type="ECO:0000256" key="2">
    <source>
        <dbReference type="SAM" id="MobiDB-lite"/>
    </source>
</evidence>
<comment type="caution">
    <text evidence="3">The sequence shown here is derived from an EMBL/GenBank/DDBJ whole genome shotgun (WGS) entry which is preliminary data.</text>
</comment>